<dbReference type="InterPro" id="IPR003593">
    <property type="entry name" value="AAA+_ATPase"/>
</dbReference>
<dbReference type="PROSITE" id="PS00211">
    <property type="entry name" value="ABC_TRANSPORTER_1"/>
    <property type="match status" value="1"/>
</dbReference>
<evidence type="ECO:0000259" key="4">
    <source>
        <dbReference type="PROSITE" id="PS50893"/>
    </source>
</evidence>
<dbReference type="SMART" id="SM00382">
    <property type="entry name" value="AAA"/>
    <property type="match status" value="1"/>
</dbReference>
<dbReference type="SUPFAM" id="SSF52540">
    <property type="entry name" value="P-loop containing nucleoside triphosphate hydrolases"/>
    <property type="match status" value="1"/>
</dbReference>
<dbReference type="GO" id="GO:0005524">
    <property type="term" value="F:ATP binding"/>
    <property type="evidence" value="ECO:0007669"/>
    <property type="project" value="UniProtKB-KW"/>
</dbReference>
<proteinExistence type="predicted"/>
<dbReference type="InterPro" id="IPR027417">
    <property type="entry name" value="P-loop_NTPase"/>
</dbReference>
<evidence type="ECO:0000256" key="2">
    <source>
        <dbReference type="ARBA" id="ARBA00022741"/>
    </source>
</evidence>
<name>A0AB39BQG8_9BACI</name>
<evidence type="ECO:0000313" key="5">
    <source>
        <dbReference type="EMBL" id="XDI35944.1"/>
    </source>
</evidence>
<dbReference type="Gene3D" id="3.40.50.300">
    <property type="entry name" value="P-loop containing nucleotide triphosphate hydrolases"/>
    <property type="match status" value="1"/>
</dbReference>
<keyword evidence="1" id="KW-0813">Transport</keyword>
<dbReference type="InterPro" id="IPR003439">
    <property type="entry name" value="ABC_transporter-like_ATP-bd"/>
</dbReference>
<evidence type="ECO:0000256" key="1">
    <source>
        <dbReference type="ARBA" id="ARBA00022448"/>
    </source>
</evidence>
<dbReference type="AlphaFoldDB" id="A0AB39BQG8"/>
<gene>
    <name evidence="5" type="ORF">AB3N04_14705</name>
</gene>
<dbReference type="GO" id="GO:0016887">
    <property type="term" value="F:ATP hydrolysis activity"/>
    <property type="evidence" value="ECO:0007669"/>
    <property type="project" value="InterPro"/>
</dbReference>
<dbReference type="PANTHER" id="PTHR42939">
    <property type="entry name" value="ABC TRANSPORTER ATP-BINDING PROTEIN ALBC-RELATED"/>
    <property type="match status" value="1"/>
</dbReference>
<dbReference type="RefSeq" id="WP_368503456.1">
    <property type="nucleotide sequence ID" value="NZ_CP162551.1"/>
</dbReference>
<accession>A0AB39BQG8</accession>
<dbReference type="InterPro" id="IPR051782">
    <property type="entry name" value="ABC_Transporter_VariousFunc"/>
</dbReference>
<dbReference type="PROSITE" id="PS50893">
    <property type="entry name" value="ABC_TRANSPORTER_2"/>
    <property type="match status" value="1"/>
</dbReference>
<dbReference type="Pfam" id="PF00005">
    <property type="entry name" value="ABC_tran"/>
    <property type="match status" value="1"/>
</dbReference>
<sequence>MLTDVRIKLNQISKEYGTTKAVKPFNLEVKKGELFCFLGPNGSGKTTTIKMMTGLLEPTDGTVLISGINMWTSPLEAKKQIAYVPDQPKLYPKLTGQEFLQFTASIYQISEQEFEERSTQYVSMFQLDQRLDELIETYSHGMKQKLSLCAALLHQPDVLFLDEPTVGLDPQGAKTMKNLLQALCKNGMTVFMSTHILEIAEQMCDRVGIIKNGDLLTVGTVDDLREQKGSADSSLEDLFLELTGDTEAQALVREMGDSPSSEVKR</sequence>
<keyword evidence="2" id="KW-0547">Nucleotide-binding</keyword>
<dbReference type="CDD" id="cd03230">
    <property type="entry name" value="ABC_DR_subfamily_A"/>
    <property type="match status" value="1"/>
</dbReference>
<dbReference type="EMBL" id="CP162551">
    <property type="protein sequence ID" value="XDI35944.1"/>
    <property type="molecule type" value="Genomic_DNA"/>
</dbReference>
<dbReference type="PANTHER" id="PTHR42939:SF1">
    <property type="entry name" value="ABC TRANSPORTER ATP-BINDING PROTEIN ALBC-RELATED"/>
    <property type="match status" value="1"/>
</dbReference>
<evidence type="ECO:0000256" key="3">
    <source>
        <dbReference type="ARBA" id="ARBA00022840"/>
    </source>
</evidence>
<feature type="domain" description="ABC transporter" evidence="4">
    <location>
        <begin position="7"/>
        <end position="237"/>
    </location>
</feature>
<keyword evidence="3 5" id="KW-0067">ATP-binding</keyword>
<dbReference type="InterPro" id="IPR017871">
    <property type="entry name" value="ABC_transporter-like_CS"/>
</dbReference>
<protein>
    <submittedName>
        <fullName evidence="5">ABC transporter ATP-binding protein</fullName>
    </submittedName>
</protein>
<organism evidence="5">
    <name type="scientific">Alkalihalophilus sp. As8PL</name>
    <dbReference type="NCBI Taxonomy" id="3237103"/>
    <lineage>
        <taxon>Bacteria</taxon>
        <taxon>Bacillati</taxon>
        <taxon>Bacillota</taxon>
        <taxon>Bacilli</taxon>
        <taxon>Bacillales</taxon>
        <taxon>Bacillaceae</taxon>
        <taxon>Alkalihalophilus</taxon>
    </lineage>
</organism>
<reference evidence="5" key="1">
    <citation type="submission" date="2024-07" db="EMBL/GenBank/DDBJ databases">
        <title>Identification and characteristics of an arsenic-resistant bacterial isolate, which belongs to a novel species.</title>
        <authorList>
            <person name="Juszczyk A."/>
            <person name="Kowalczyk A."/>
            <person name="Was K."/>
            <person name="Kosowicz W."/>
            <person name="Budzyn A."/>
            <person name="Latowski D."/>
        </authorList>
    </citation>
    <scope>NUCLEOTIDE SEQUENCE</scope>
    <source>
        <strain evidence="5">As8PL</strain>
    </source>
</reference>